<dbReference type="EMBL" id="JBHSOD010000016">
    <property type="protein sequence ID" value="MFC5886323.1"/>
    <property type="molecule type" value="Genomic_DNA"/>
</dbReference>
<evidence type="ECO:0000313" key="2">
    <source>
        <dbReference type="Proteomes" id="UP001596067"/>
    </source>
</evidence>
<comment type="caution">
    <text evidence="1">The sequence shown here is derived from an EMBL/GenBank/DDBJ whole genome shotgun (WGS) entry which is preliminary data.</text>
</comment>
<proteinExistence type="predicted"/>
<dbReference type="Proteomes" id="UP001596067">
    <property type="component" value="Unassembled WGS sequence"/>
</dbReference>
<sequence length="348" mass="37294">MEEIFELGPITCPSGDLVIIDGGYLGVWSADGSPAGVDPEQLGIDDPTVADDIRHAVDFEVVGPDAEAAARSFDRQPGPVLYDVPASEVTELARLFESHCREHGLDARLRACADRVSHRERARRCGAAGGGSFLAFGVPVVALGGLPRDRPLPVLASRVDHGDDDGTGWAEIRVRVADAPVARSVPLGEIGVDWARVAFGDADALGAWEHDEPLDGLADVAFWGRAEEEVAQEFGAPRLGESGEEQVYGWTGLEVEEAVEKAEALLTWQAANPRRGLMVDFRPHSHHWQAMREVRSSAQEAGTVEVGGARVLFAMTGWGDGWFPVFADLDEIGGLVAVRLSFDVEDAG</sequence>
<organism evidence="1 2">
    <name type="scientific">Kitasatospora aburaviensis</name>
    <dbReference type="NCBI Taxonomy" id="67265"/>
    <lineage>
        <taxon>Bacteria</taxon>
        <taxon>Bacillati</taxon>
        <taxon>Actinomycetota</taxon>
        <taxon>Actinomycetes</taxon>
        <taxon>Kitasatosporales</taxon>
        <taxon>Streptomycetaceae</taxon>
        <taxon>Kitasatospora</taxon>
    </lineage>
</organism>
<gene>
    <name evidence="1" type="ORF">ACFP0N_15260</name>
</gene>
<dbReference type="RefSeq" id="WP_313761829.1">
    <property type="nucleotide sequence ID" value="NZ_BAAAVH010000101.1"/>
</dbReference>
<protein>
    <recommendedName>
        <fullName evidence="3">DUF2185 domain-containing protein</fullName>
    </recommendedName>
</protein>
<name>A0ABW1EWB9_9ACTN</name>
<reference evidence="2" key="1">
    <citation type="journal article" date="2019" name="Int. J. Syst. Evol. Microbiol.">
        <title>The Global Catalogue of Microorganisms (GCM) 10K type strain sequencing project: providing services to taxonomists for standard genome sequencing and annotation.</title>
        <authorList>
            <consortium name="The Broad Institute Genomics Platform"/>
            <consortium name="The Broad Institute Genome Sequencing Center for Infectious Disease"/>
            <person name="Wu L."/>
            <person name="Ma J."/>
        </authorList>
    </citation>
    <scope>NUCLEOTIDE SEQUENCE [LARGE SCALE GENOMIC DNA]</scope>
    <source>
        <strain evidence="2">CGMCC 4.1469</strain>
    </source>
</reference>
<evidence type="ECO:0000313" key="1">
    <source>
        <dbReference type="EMBL" id="MFC5886323.1"/>
    </source>
</evidence>
<accession>A0ABW1EWB9</accession>
<keyword evidence="2" id="KW-1185">Reference proteome</keyword>
<evidence type="ECO:0008006" key="3">
    <source>
        <dbReference type="Google" id="ProtNLM"/>
    </source>
</evidence>